<evidence type="ECO:0000313" key="1">
    <source>
        <dbReference type="EMBL" id="KAL2725054.1"/>
    </source>
</evidence>
<keyword evidence="2" id="KW-1185">Reference proteome</keyword>
<reference evidence="1 2" key="1">
    <citation type="journal article" date="2024" name="Ann. Entomol. Soc. Am.">
        <title>Genomic analyses of the southern and eastern yellowjacket wasps (Hymenoptera: Vespidae) reveal evolutionary signatures of social life.</title>
        <authorList>
            <person name="Catto M.A."/>
            <person name="Caine P.B."/>
            <person name="Orr S.E."/>
            <person name="Hunt B.G."/>
            <person name="Goodisman M.A.D."/>
        </authorList>
    </citation>
    <scope>NUCLEOTIDE SEQUENCE [LARGE SCALE GENOMIC DNA]</scope>
    <source>
        <strain evidence="1">233</strain>
        <tissue evidence="1">Head and thorax</tissue>
    </source>
</reference>
<comment type="caution">
    <text evidence="1">The sequence shown here is derived from an EMBL/GenBank/DDBJ whole genome shotgun (WGS) entry which is preliminary data.</text>
</comment>
<protein>
    <submittedName>
        <fullName evidence="1">Uncharacterized protein</fullName>
    </submittedName>
</protein>
<dbReference type="Proteomes" id="UP001607302">
    <property type="component" value="Unassembled WGS sequence"/>
</dbReference>
<sequence length="95" mass="10932">MKKGRLSNANFIYYKPVPLSRHLHMCYNILLTLLLNNLFNFVPPTVEGMHVDKCRTSQVGIESHRIGQLNAQHSNKLLAMCMKLTKSTKFITMLQ</sequence>
<organism evidence="1 2">
    <name type="scientific">Vespula squamosa</name>
    <name type="common">Southern yellow jacket</name>
    <name type="synonym">Wasp</name>
    <dbReference type="NCBI Taxonomy" id="30214"/>
    <lineage>
        <taxon>Eukaryota</taxon>
        <taxon>Metazoa</taxon>
        <taxon>Ecdysozoa</taxon>
        <taxon>Arthropoda</taxon>
        <taxon>Hexapoda</taxon>
        <taxon>Insecta</taxon>
        <taxon>Pterygota</taxon>
        <taxon>Neoptera</taxon>
        <taxon>Endopterygota</taxon>
        <taxon>Hymenoptera</taxon>
        <taxon>Apocrita</taxon>
        <taxon>Aculeata</taxon>
        <taxon>Vespoidea</taxon>
        <taxon>Vespidae</taxon>
        <taxon>Vespinae</taxon>
        <taxon>Vespula</taxon>
    </lineage>
</organism>
<dbReference type="AlphaFoldDB" id="A0ABD2AWQ9"/>
<evidence type="ECO:0000313" key="2">
    <source>
        <dbReference type="Proteomes" id="UP001607302"/>
    </source>
</evidence>
<name>A0ABD2AWQ9_VESSQ</name>
<dbReference type="EMBL" id="JAUDFV010000138">
    <property type="protein sequence ID" value="KAL2725054.1"/>
    <property type="molecule type" value="Genomic_DNA"/>
</dbReference>
<proteinExistence type="predicted"/>
<gene>
    <name evidence="1" type="ORF">V1478_007727</name>
</gene>
<accession>A0ABD2AWQ9</accession>